<dbReference type="GeneID" id="14494715"/>
<feature type="compositionally biased region" description="Low complexity" evidence="3">
    <location>
        <begin position="11"/>
        <end position="26"/>
    </location>
</feature>
<dbReference type="GO" id="GO:0005634">
    <property type="term" value="C:nucleus"/>
    <property type="evidence" value="ECO:0007669"/>
    <property type="project" value="EnsemblFungi"/>
</dbReference>
<gene>
    <name evidence="4" type="primary">TBLA0B04380</name>
    <name evidence="4" type="ORF">TBLA_0B04380</name>
</gene>
<name>I2GYS3_HENB6</name>
<evidence type="ECO:0000313" key="5">
    <source>
        <dbReference type="Proteomes" id="UP000002866"/>
    </source>
</evidence>
<dbReference type="InParanoid" id="I2GYS3"/>
<dbReference type="RefSeq" id="XP_004178794.1">
    <property type="nucleotide sequence ID" value="XM_004178746.1"/>
</dbReference>
<proteinExistence type="inferred from homology"/>
<dbReference type="InterPro" id="IPR008012">
    <property type="entry name" value="Ump1"/>
</dbReference>
<feature type="region of interest" description="Disordered" evidence="3">
    <location>
        <begin position="1"/>
        <end position="33"/>
    </location>
</feature>
<organism evidence="4 5">
    <name type="scientific">Henningerozyma blattae (strain ATCC 34711 / CBS 6284 / DSM 70876 / NBRC 10599 / NRRL Y-10934 / UCD 77-7)</name>
    <name type="common">Yeast</name>
    <name type="synonym">Tetrapisispora blattae</name>
    <dbReference type="NCBI Taxonomy" id="1071380"/>
    <lineage>
        <taxon>Eukaryota</taxon>
        <taxon>Fungi</taxon>
        <taxon>Dikarya</taxon>
        <taxon>Ascomycota</taxon>
        <taxon>Saccharomycotina</taxon>
        <taxon>Saccharomycetes</taxon>
        <taxon>Saccharomycetales</taxon>
        <taxon>Saccharomycetaceae</taxon>
        <taxon>Henningerozyma</taxon>
    </lineage>
</organism>
<comment type="similarity">
    <text evidence="2">Belongs to the POMP/UMP1 family.</text>
</comment>
<dbReference type="GO" id="GO:0005737">
    <property type="term" value="C:cytoplasm"/>
    <property type="evidence" value="ECO:0007669"/>
    <property type="project" value="EnsemblFungi"/>
</dbReference>
<dbReference type="Pfam" id="PF05348">
    <property type="entry name" value="UMP1"/>
    <property type="match status" value="1"/>
</dbReference>
<sequence length="163" mass="18547">MSLNMNIVPQNNNLSSINSTSTTESNKQTTKEQTAAKLFSLPDRLRDNQGGAVPLTTQLNDRHPLEARLNNWEDTQFNRQMNQYRQIFGISEPMKKIMDLKLVENTHFNPLNNNAQNIHKDILLNKDCSIDWEDIYTDGFNGSDISMLGGSDMHSKIEHNVGI</sequence>
<dbReference type="PANTHER" id="PTHR12828">
    <property type="entry name" value="PROTEASOME MATURATION PROTEIN UMP1"/>
    <property type="match status" value="1"/>
</dbReference>
<dbReference type="HOGENOM" id="CLU_100687_0_1_1"/>
<keyword evidence="5" id="KW-1185">Reference proteome</keyword>
<evidence type="ECO:0000256" key="1">
    <source>
        <dbReference type="ARBA" id="ARBA00023186"/>
    </source>
</evidence>
<evidence type="ECO:0008006" key="6">
    <source>
        <dbReference type="Google" id="ProtNLM"/>
    </source>
</evidence>
<dbReference type="OrthoDB" id="15001at2759"/>
<accession>I2GYS3</accession>
<dbReference type="KEGG" id="tbl:TBLA_0B04380"/>
<dbReference type="OMA" id="VENTHFN"/>
<dbReference type="Proteomes" id="UP000002866">
    <property type="component" value="Chromosome 2"/>
</dbReference>
<dbReference type="GO" id="GO:0043248">
    <property type="term" value="P:proteasome assembly"/>
    <property type="evidence" value="ECO:0007669"/>
    <property type="project" value="EnsemblFungi"/>
</dbReference>
<dbReference type="EMBL" id="HE806317">
    <property type="protein sequence ID" value="CCH59275.1"/>
    <property type="molecule type" value="Genomic_DNA"/>
</dbReference>
<dbReference type="AlphaFoldDB" id="I2GYS3"/>
<dbReference type="PANTHER" id="PTHR12828:SF3">
    <property type="entry name" value="PROTEASOME MATURATION PROTEIN"/>
    <property type="match status" value="1"/>
</dbReference>
<feature type="compositionally biased region" description="Polar residues" evidence="3">
    <location>
        <begin position="1"/>
        <end position="10"/>
    </location>
</feature>
<dbReference type="STRING" id="1071380.I2GYS3"/>
<dbReference type="GO" id="GO:0006974">
    <property type="term" value="P:DNA damage response"/>
    <property type="evidence" value="ECO:0007669"/>
    <property type="project" value="EnsemblFungi"/>
</dbReference>
<reference evidence="4 5" key="1">
    <citation type="journal article" date="2011" name="Proc. Natl. Acad. Sci. U.S.A.">
        <title>Evolutionary erosion of yeast sex chromosomes by mating-type switching accidents.</title>
        <authorList>
            <person name="Gordon J.L."/>
            <person name="Armisen D."/>
            <person name="Proux-Wera E."/>
            <person name="Oheigeartaigh S.S."/>
            <person name="Byrne K.P."/>
            <person name="Wolfe K.H."/>
        </authorList>
    </citation>
    <scope>NUCLEOTIDE SEQUENCE [LARGE SCALE GENOMIC DNA]</scope>
    <source>
        <strain evidence="5">ATCC 34711 / CBS 6284 / DSM 70876 / NBRC 10599 / NRRL Y-10934 / UCD 77-7</strain>
    </source>
</reference>
<dbReference type="eggNOG" id="KOG3061">
    <property type="taxonomic scope" value="Eukaryota"/>
</dbReference>
<evidence type="ECO:0000256" key="2">
    <source>
        <dbReference type="ARBA" id="ARBA00043974"/>
    </source>
</evidence>
<protein>
    <recommendedName>
        <fullName evidence="6">Proteasome maturation factor UMP1</fullName>
    </recommendedName>
</protein>
<dbReference type="FunCoup" id="I2GYS3">
    <property type="interactions" value="441"/>
</dbReference>
<keyword evidence="1" id="KW-0143">Chaperone</keyword>
<evidence type="ECO:0000256" key="3">
    <source>
        <dbReference type="SAM" id="MobiDB-lite"/>
    </source>
</evidence>
<dbReference type="GO" id="GO:0006511">
    <property type="term" value="P:ubiquitin-dependent protein catabolic process"/>
    <property type="evidence" value="ECO:0007669"/>
    <property type="project" value="EnsemblFungi"/>
</dbReference>
<evidence type="ECO:0000313" key="4">
    <source>
        <dbReference type="EMBL" id="CCH59275.1"/>
    </source>
</evidence>